<dbReference type="InterPro" id="IPR046335">
    <property type="entry name" value="LacI/GalR-like_sensor"/>
</dbReference>
<proteinExistence type="predicted"/>
<dbReference type="Pfam" id="PF13377">
    <property type="entry name" value="Peripla_BP_3"/>
    <property type="match status" value="1"/>
</dbReference>
<dbReference type="PATRIC" id="fig|319653.3.peg.929"/>
<evidence type="ECO:0000256" key="1">
    <source>
        <dbReference type="ARBA" id="ARBA00023015"/>
    </source>
</evidence>
<evidence type="ECO:0000313" key="6">
    <source>
        <dbReference type="EMBL" id="SER25642.1"/>
    </source>
</evidence>
<dbReference type="Proteomes" id="UP000051749">
    <property type="component" value="Unassembled WGS sequence"/>
</dbReference>
<dbReference type="EMBL" id="FOGK01000003">
    <property type="protein sequence ID" value="SER25642.1"/>
    <property type="molecule type" value="Genomic_DNA"/>
</dbReference>
<dbReference type="GO" id="GO:0003700">
    <property type="term" value="F:DNA-binding transcription factor activity"/>
    <property type="evidence" value="ECO:0007669"/>
    <property type="project" value="TreeGrafter"/>
</dbReference>
<evidence type="ECO:0000256" key="2">
    <source>
        <dbReference type="ARBA" id="ARBA00023125"/>
    </source>
</evidence>
<dbReference type="PANTHER" id="PTHR30146">
    <property type="entry name" value="LACI-RELATED TRANSCRIPTIONAL REPRESSOR"/>
    <property type="match status" value="1"/>
</dbReference>
<keyword evidence="3" id="KW-0804">Transcription</keyword>
<dbReference type="PANTHER" id="PTHR30146:SF149">
    <property type="entry name" value="HTH-TYPE TRANSCRIPTIONAL REGULATOR EBGR"/>
    <property type="match status" value="1"/>
</dbReference>
<dbReference type="CDD" id="cd01544">
    <property type="entry name" value="PBP1_GalR"/>
    <property type="match status" value="1"/>
</dbReference>
<comment type="caution">
    <text evidence="5">The sequence shown here is derived from an EMBL/GenBank/DDBJ whole genome shotgun (WGS) entry which is preliminary data.</text>
</comment>
<dbReference type="EMBL" id="JQBY01000002">
    <property type="protein sequence ID" value="KRN83486.1"/>
    <property type="molecule type" value="Genomic_DNA"/>
</dbReference>
<evidence type="ECO:0000313" key="8">
    <source>
        <dbReference type="Proteomes" id="UP000182818"/>
    </source>
</evidence>
<sequence>MLSYKESEELDDAYFMSLRIAIDNRLTDSNYRFKNFFRADYNSSDLQDSKYIGIIAVGFFDEETILDLGNLHKPMVFVNTDTLQYDKDCVTADFTSSILRATTHLVEGGITDIGMLFGRKYQHQLVTLQNDPQRFLLSSFLNCKEIYQPNYFFMAEDYTAESGYTEMKAIIKKLGNKLPKAFLIGSDSIAIGALRALREEKVPVPKRVSIIGFNDITSAQYVTPGLSTIHVPRNAMAKSAFDLLNEQFQKRHMASRKVTVGTSLIIRGSSI</sequence>
<reference evidence="5 7" key="1">
    <citation type="journal article" date="2015" name="Genome Announc.">
        <title>Expanding the biotechnology potential of lactobacilli through comparative genomics of 213 strains and associated genera.</title>
        <authorList>
            <person name="Sun Z."/>
            <person name="Harris H.M."/>
            <person name="McCann A."/>
            <person name="Guo C."/>
            <person name="Argimon S."/>
            <person name="Zhang W."/>
            <person name="Yang X."/>
            <person name="Jeffery I.B."/>
            <person name="Cooney J.C."/>
            <person name="Kagawa T.F."/>
            <person name="Liu W."/>
            <person name="Song Y."/>
            <person name="Salvetti E."/>
            <person name="Wrobel A."/>
            <person name="Rasinkangas P."/>
            <person name="Parkhill J."/>
            <person name="Rea M.C."/>
            <person name="O'Sullivan O."/>
            <person name="Ritari J."/>
            <person name="Douillard F.P."/>
            <person name="Paul Ross R."/>
            <person name="Yang R."/>
            <person name="Briner A.E."/>
            <person name="Felis G.E."/>
            <person name="de Vos W.M."/>
            <person name="Barrangou R."/>
            <person name="Klaenhammer T.R."/>
            <person name="Caufield P.W."/>
            <person name="Cui Y."/>
            <person name="Zhang H."/>
            <person name="O'Toole P.W."/>
        </authorList>
    </citation>
    <scope>NUCLEOTIDE SEQUENCE [LARGE SCALE GENOMIC DNA]</scope>
    <source>
        <strain evidence="5 7">DSM 22301</strain>
    </source>
</reference>
<dbReference type="AlphaFoldDB" id="A0A0R2K1M3"/>
<protein>
    <submittedName>
        <fullName evidence="6">LacI family transcriptional regulator</fullName>
    </submittedName>
    <submittedName>
        <fullName evidence="5">Transcriptional regulator, LacI family</fullName>
    </submittedName>
</protein>
<dbReference type="Gene3D" id="3.40.50.2300">
    <property type="match status" value="2"/>
</dbReference>
<dbReference type="STRING" id="319653.SAMN04487973_103137"/>
<dbReference type="SUPFAM" id="SSF53822">
    <property type="entry name" value="Periplasmic binding protein-like I"/>
    <property type="match status" value="1"/>
</dbReference>
<keyword evidence="2" id="KW-0238">DNA-binding</keyword>
<dbReference type="GO" id="GO:0000976">
    <property type="term" value="F:transcription cis-regulatory region binding"/>
    <property type="evidence" value="ECO:0007669"/>
    <property type="project" value="TreeGrafter"/>
</dbReference>
<evidence type="ECO:0000259" key="4">
    <source>
        <dbReference type="Pfam" id="PF13377"/>
    </source>
</evidence>
<keyword evidence="8" id="KW-1185">Reference proteome</keyword>
<keyword evidence="1" id="KW-0805">Transcription regulation</keyword>
<accession>A0A0R2K1M3</accession>
<evidence type="ECO:0000313" key="5">
    <source>
        <dbReference type="EMBL" id="KRN83486.1"/>
    </source>
</evidence>
<reference evidence="6 8" key="2">
    <citation type="submission" date="2016-10" db="EMBL/GenBank/DDBJ databases">
        <authorList>
            <person name="Varghese N."/>
            <person name="Submissions S."/>
        </authorList>
    </citation>
    <scope>NUCLEOTIDE SEQUENCE [LARGE SCALE GENOMIC DNA]</scope>
    <source>
        <strain evidence="6 8">CGMCC 1.3889</strain>
    </source>
</reference>
<gene>
    <name evidence="5" type="ORF">IV87_GL000919</name>
    <name evidence="6" type="ORF">SAMN04487973_103137</name>
</gene>
<evidence type="ECO:0000313" key="7">
    <source>
        <dbReference type="Proteomes" id="UP000051749"/>
    </source>
</evidence>
<evidence type="ECO:0000256" key="3">
    <source>
        <dbReference type="ARBA" id="ARBA00023163"/>
    </source>
</evidence>
<dbReference type="Proteomes" id="UP000182818">
    <property type="component" value="Unassembled WGS sequence"/>
</dbReference>
<organism evidence="5 7">
    <name type="scientific">Pediococcus ethanolidurans</name>
    <dbReference type="NCBI Taxonomy" id="319653"/>
    <lineage>
        <taxon>Bacteria</taxon>
        <taxon>Bacillati</taxon>
        <taxon>Bacillota</taxon>
        <taxon>Bacilli</taxon>
        <taxon>Lactobacillales</taxon>
        <taxon>Lactobacillaceae</taxon>
        <taxon>Pediococcus</taxon>
    </lineage>
</organism>
<feature type="domain" description="Transcriptional regulator LacI/GalR-like sensor" evidence="4">
    <location>
        <begin position="103"/>
        <end position="270"/>
    </location>
</feature>
<dbReference type="InterPro" id="IPR028082">
    <property type="entry name" value="Peripla_BP_I"/>
</dbReference>
<name>A0A0R2K1M3_9LACO</name>